<evidence type="ECO:0000256" key="1">
    <source>
        <dbReference type="ARBA" id="ARBA00004651"/>
    </source>
</evidence>
<dbReference type="PANTHER" id="PTHR23501">
    <property type="entry name" value="MAJOR FACILITATOR SUPERFAMILY"/>
    <property type="match status" value="1"/>
</dbReference>
<feature type="transmembrane region" description="Helical" evidence="9">
    <location>
        <begin position="167"/>
        <end position="189"/>
    </location>
</feature>
<gene>
    <name evidence="11" type="ORF">D0Q02_16150</name>
</gene>
<evidence type="ECO:0000256" key="2">
    <source>
        <dbReference type="ARBA" id="ARBA00007520"/>
    </source>
</evidence>
<feature type="transmembrane region" description="Helical" evidence="9">
    <location>
        <begin position="49"/>
        <end position="67"/>
    </location>
</feature>
<keyword evidence="7 9" id="KW-0472">Membrane</keyword>
<keyword evidence="4" id="KW-1003">Cell membrane</keyword>
<dbReference type="Proteomes" id="UP000262621">
    <property type="component" value="Unassembled WGS sequence"/>
</dbReference>
<feature type="domain" description="Major facilitator superfamily (MFS) profile" evidence="10">
    <location>
        <begin position="14"/>
        <end position="492"/>
    </location>
</feature>
<name>A0A372FY10_9ACTN</name>
<feature type="compositionally biased region" description="Low complexity" evidence="8">
    <location>
        <begin position="506"/>
        <end position="520"/>
    </location>
</feature>
<dbReference type="PROSITE" id="PS50850">
    <property type="entry name" value="MFS"/>
    <property type="match status" value="1"/>
</dbReference>
<dbReference type="PANTHER" id="PTHR23501:SF197">
    <property type="entry name" value="COMD"/>
    <property type="match status" value="1"/>
</dbReference>
<evidence type="ECO:0000256" key="8">
    <source>
        <dbReference type="SAM" id="MobiDB-lite"/>
    </source>
</evidence>
<evidence type="ECO:0000256" key="6">
    <source>
        <dbReference type="ARBA" id="ARBA00022989"/>
    </source>
</evidence>
<evidence type="ECO:0000256" key="4">
    <source>
        <dbReference type="ARBA" id="ARBA00022475"/>
    </source>
</evidence>
<keyword evidence="12" id="KW-1185">Reference proteome</keyword>
<evidence type="ECO:0000313" key="12">
    <source>
        <dbReference type="Proteomes" id="UP000262621"/>
    </source>
</evidence>
<dbReference type="GO" id="GO:0005886">
    <property type="term" value="C:plasma membrane"/>
    <property type="evidence" value="ECO:0007669"/>
    <property type="project" value="UniProtKB-SubCell"/>
</dbReference>
<dbReference type="RefSeq" id="WP_117228813.1">
    <property type="nucleotide sequence ID" value="NZ_QVFU01000015.1"/>
</dbReference>
<dbReference type="SUPFAM" id="SSF103473">
    <property type="entry name" value="MFS general substrate transporter"/>
    <property type="match status" value="1"/>
</dbReference>
<comment type="caution">
    <text evidence="11">The sequence shown here is derived from an EMBL/GenBank/DDBJ whole genome shotgun (WGS) entry which is preliminary data.</text>
</comment>
<dbReference type="EMBL" id="QVFU01000015">
    <property type="protein sequence ID" value="RFS45623.1"/>
    <property type="molecule type" value="Genomic_DNA"/>
</dbReference>
<dbReference type="InterPro" id="IPR020846">
    <property type="entry name" value="MFS_dom"/>
</dbReference>
<feature type="transmembrane region" description="Helical" evidence="9">
    <location>
        <begin position="303"/>
        <end position="322"/>
    </location>
</feature>
<evidence type="ECO:0000256" key="5">
    <source>
        <dbReference type="ARBA" id="ARBA00022692"/>
    </source>
</evidence>
<organism evidence="11 12">
    <name type="scientific">Micromonospora craniellae</name>
    <dbReference type="NCBI Taxonomy" id="2294034"/>
    <lineage>
        <taxon>Bacteria</taxon>
        <taxon>Bacillati</taxon>
        <taxon>Actinomycetota</taxon>
        <taxon>Actinomycetes</taxon>
        <taxon>Micromonosporales</taxon>
        <taxon>Micromonosporaceae</taxon>
        <taxon>Micromonospora</taxon>
    </lineage>
</organism>
<feature type="transmembrane region" description="Helical" evidence="9">
    <location>
        <begin position="394"/>
        <end position="420"/>
    </location>
</feature>
<feature type="transmembrane region" description="Helical" evidence="9">
    <location>
        <begin position="358"/>
        <end position="382"/>
    </location>
</feature>
<feature type="transmembrane region" description="Helical" evidence="9">
    <location>
        <begin position="109"/>
        <end position="129"/>
    </location>
</feature>
<sequence>MAESTMTRGTVRLVMGALLVAMLLASVDQTIVATGLPTIVGEFQRADRYAWVITAYLLAETAFTPIFGKAGDLYGRKRVLQVAVVVFLVGSVLCALADSMGQLVAFRGVQGAGAGGILAATLGVVADLFPPRERGRYQGAYVSVFALAAILGPPLGGFFVDGPGWRWAFWVTAVIGIVVLALVGALLRLPATPRPAAIDWWGAMLLVSGVATLILVLTFGGRELRWVSAGMLALAALSVLLLTGFVLRQRTFVEPVLPPALFADRVIATSFALAFVIGAVMLGALAFLPQFLQLAQGMSARDAGLAMVPVLGGALVTSTVVGRLIRRWGRYRRFVIVGMTALATGVLVLSTVDATTAYGTLVVPLVLLGVGVGMSTPALFIAAAHAADGPHVGVASAAISFFRALGGAVGAAGFGAVLVARLQVRLAEQIPGFSGDVNDIIEVPRHVAALPAAIRDGVRDAYAASLRDALLVATPIAVGGWLLSWWLRDVDLGAAPTGTSGDTDPTRTTKSSVTTRSDTR</sequence>
<dbReference type="Pfam" id="PF07690">
    <property type="entry name" value="MFS_1"/>
    <property type="match status" value="1"/>
</dbReference>
<dbReference type="InterPro" id="IPR011701">
    <property type="entry name" value="MFS"/>
</dbReference>
<feature type="transmembrane region" description="Helical" evidence="9">
    <location>
        <begin position="201"/>
        <end position="220"/>
    </location>
</feature>
<dbReference type="AlphaFoldDB" id="A0A372FY10"/>
<keyword evidence="5 9" id="KW-0812">Transmembrane</keyword>
<comment type="subcellular location">
    <subcellularLocation>
        <location evidence="1">Cell membrane</location>
        <topology evidence="1">Multi-pass membrane protein</topology>
    </subcellularLocation>
</comment>
<evidence type="ECO:0000256" key="7">
    <source>
        <dbReference type="ARBA" id="ARBA00023136"/>
    </source>
</evidence>
<dbReference type="InterPro" id="IPR036259">
    <property type="entry name" value="MFS_trans_sf"/>
</dbReference>
<keyword evidence="3" id="KW-0813">Transport</keyword>
<dbReference type="GO" id="GO:0022857">
    <property type="term" value="F:transmembrane transporter activity"/>
    <property type="evidence" value="ECO:0007669"/>
    <property type="project" value="InterPro"/>
</dbReference>
<comment type="similarity">
    <text evidence="2">Belongs to the major facilitator superfamily. TCR/Tet family.</text>
</comment>
<keyword evidence="6 9" id="KW-1133">Transmembrane helix</keyword>
<evidence type="ECO:0000313" key="11">
    <source>
        <dbReference type="EMBL" id="RFS45623.1"/>
    </source>
</evidence>
<protein>
    <submittedName>
        <fullName evidence="11">MFS transporter</fullName>
    </submittedName>
</protein>
<feature type="transmembrane region" description="Helical" evidence="9">
    <location>
        <begin position="267"/>
        <end position="291"/>
    </location>
</feature>
<dbReference type="Gene3D" id="1.20.1720.10">
    <property type="entry name" value="Multidrug resistance protein D"/>
    <property type="match status" value="1"/>
</dbReference>
<accession>A0A372FY10</accession>
<dbReference type="FunFam" id="1.20.1720.10:FF:000004">
    <property type="entry name" value="EmrB/QacA family drug resistance transporter"/>
    <property type="match status" value="1"/>
</dbReference>
<feature type="transmembrane region" description="Helical" evidence="9">
    <location>
        <begin position="141"/>
        <end position="161"/>
    </location>
</feature>
<dbReference type="Gene3D" id="1.20.1250.20">
    <property type="entry name" value="MFS general substrate transporter like domains"/>
    <property type="match status" value="1"/>
</dbReference>
<evidence type="ECO:0000256" key="3">
    <source>
        <dbReference type="ARBA" id="ARBA00022448"/>
    </source>
</evidence>
<feature type="transmembrane region" description="Helical" evidence="9">
    <location>
        <begin position="79"/>
        <end position="97"/>
    </location>
</feature>
<evidence type="ECO:0000256" key="9">
    <source>
        <dbReference type="SAM" id="Phobius"/>
    </source>
</evidence>
<proteinExistence type="inferred from homology"/>
<feature type="transmembrane region" description="Helical" evidence="9">
    <location>
        <begin position="226"/>
        <end position="247"/>
    </location>
</feature>
<feature type="region of interest" description="Disordered" evidence="8">
    <location>
        <begin position="496"/>
        <end position="520"/>
    </location>
</feature>
<reference evidence="11 12" key="1">
    <citation type="submission" date="2018-08" db="EMBL/GenBank/DDBJ databases">
        <title>Verrucosispora craniellae sp. nov., isolated from a marine sponge in the South China Sea.</title>
        <authorList>
            <person name="Li L."/>
            <person name="Lin H.W."/>
        </authorList>
    </citation>
    <scope>NUCLEOTIDE SEQUENCE [LARGE SCALE GENOMIC DNA]</scope>
    <source>
        <strain evidence="11 12">LHW63014</strain>
    </source>
</reference>
<dbReference type="OrthoDB" id="9807274at2"/>
<evidence type="ECO:0000259" key="10">
    <source>
        <dbReference type="PROSITE" id="PS50850"/>
    </source>
</evidence>